<dbReference type="PANTHER" id="PTHR43692:SF1">
    <property type="entry name" value="UDP-N-ACETYLMURAMOYLALANINE--D-GLUTAMATE LIGASE"/>
    <property type="match status" value="1"/>
</dbReference>
<keyword evidence="5" id="KW-1185">Reference proteome</keyword>
<proteinExistence type="predicted"/>
<gene>
    <name evidence="4" type="ORF">Sjap_000129</name>
</gene>
<dbReference type="GO" id="GO:0008360">
    <property type="term" value="P:regulation of cell shape"/>
    <property type="evidence" value="ECO:0007669"/>
    <property type="project" value="InterPro"/>
</dbReference>
<dbReference type="Pfam" id="PF21799">
    <property type="entry name" value="MurD-like_N"/>
    <property type="match status" value="1"/>
</dbReference>
<dbReference type="GO" id="GO:0005524">
    <property type="term" value="F:ATP binding"/>
    <property type="evidence" value="ECO:0007669"/>
    <property type="project" value="UniProtKB-KW"/>
</dbReference>
<dbReference type="GO" id="GO:0008764">
    <property type="term" value="F:UDP-N-acetylmuramoylalanine-D-glutamate ligase activity"/>
    <property type="evidence" value="ECO:0007669"/>
    <property type="project" value="InterPro"/>
</dbReference>
<keyword evidence="1" id="KW-0436">Ligase</keyword>
<evidence type="ECO:0000256" key="2">
    <source>
        <dbReference type="ARBA" id="ARBA00022741"/>
    </source>
</evidence>
<reference evidence="4 5" key="1">
    <citation type="submission" date="2024-01" db="EMBL/GenBank/DDBJ databases">
        <title>Genome assemblies of Stephania.</title>
        <authorList>
            <person name="Yang L."/>
        </authorList>
    </citation>
    <scope>NUCLEOTIDE SEQUENCE [LARGE SCALE GENOMIC DNA]</scope>
    <source>
        <strain evidence="4">QJT</strain>
        <tissue evidence="4">Leaf</tissue>
    </source>
</reference>
<evidence type="ECO:0000256" key="1">
    <source>
        <dbReference type="ARBA" id="ARBA00022598"/>
    </source>
</evidence>
<dbReference type="InterPro" id="IPR005762">
    <property type="entry name" value="MurD"/>
</dbReference>
<dbReference type="AlphaFoldDB" id="A0AAP0PS64"/>
<dbReference type="Proteomes" id="UP001417504">
    <property type="component" value="Unassembled WGS sequence"/>
</dbReference>
<keyword evidence="2" id="KW-0547">Nucleotide-binding</keyword>
<keyword evidence="3" id="KW-0067">ATP-binding</keyword>
<dbReference type="GO" id="GO:0051301">
    <property type="term" value="P:cell division"/>
    <property type="evidence" value="ECO:0007669"/>
    <property type="project" value="InterPro"/>
</dbReference>
<dbReference type="GO" id="GO:0005737">
    <property type="term" value="C:cytoplasm"/>
    <property type="evidence" value="ECO:0007669"/>
    <property type="project" value="InterPro"/>
</dbReference>
<evidence type="ECO:0000313" key="5">
    <source>
        <dbReference type="Proteomes" id="UP001417504"/>
    </source>
</evidence>
<comment type="caution">
    <text evidence="4">The sequence shown here is derived from an EMBL/GenBank/DDBJ whole genome shotgun (WGS) entry which is preliminary data.</text>
</comment>
<protein>
    <submittedName>
        <fullName evidence="4">Uncharacterized protein</fullName>
    </submittedName>
</protein>
<evidence type="ECO:0000313" key="4">
    <source>
        <dbReference type="EMBL" id="KAK9152649.1"/>
    </source>
</evidence>
<organism evidence="4 5">
    <name type="scientific">Stephania japonica</name>
    <dbReference type="NCBI Taxonomy" id="461633"/>
    <lineage>
        <taxon>Eukaryota</taxon>
        <taxon>Viridiplantae</taxon>
        <taxon>Streptophyta</taxon>
        <taxon>Embryophyta</taxon>
        <taxon>Tracheophyta</taxon>
        <taxon>Spermatophyta</taxon>
        <taxon>Magnoliopsida</taxon>
        <taxon>Ranunculales</taxon>
        <taxon>Menispermaceae</taxon>
        <taxon>Menispermoideae</taxon>
        <taxon>Cissampelideae</taxon>
        <taxon>Stephania</taxon>
    </lineage>
</organism>
<accession>A0AAP0PS64</accession>
<evidence type="ECO:0000256" key="3">
    <source>
        <dbReference type="ARBA" id="ARBA00022840"/>
    </source>
</evidence>
<dbReference type="Gene3D" id="3.40.50.720">
    <property type="entry name" value="NAD(P)-binding Rossmann-like Domain"/>
    <property type="match status" value="1"/>
</dbReference>
<sequence>MATQNKLKFLSLTIFALKLKLPICCGHLRDRDFIVKLIVVVQVVGLGISGRAAARLALIRGASVIAIDRNENLVPLEDDLDFGKYGNLKTILGSFDRKVLENADRVVVSPGVPFENHDLSLLW</sequence>
<dbReference type="SUPFAM" id="SSF51984">
    <property type="entry name" value="MurCD N-terminal domain"/>
    <property type="match status" value="1"/>
</dbReference>
<name>A0AAP0PS64_9MAGN</name>
<dbReference type="EMBL" id="JBBNAE010000001">
    <property type="protein sequence ID" value="KAK9152649.1"/>
    <property type="molecule type" value="Genomic_DNA"/>
</dbReference>
<dbReference type="PANTHER" id="PTHR43692">
    <property type="entry name" value="UDP-N-ACETYLMURAMOYLALANINE--D-GLUTAMATE LIGASE"/>
    <property type="match status" value="1"/>
</dbReference>